<dbReference type="EnsemblMetazoa" id="XM_014397661.2">
    <property type="protein sequence ID" value="XP_014253147.1"/>
    <property type="gene ID" value="LOC106668689"/>
</dbReference>
<dbReference type="InterPro" id="IPR005055">
    <property type="entry name" value="A10/PebIII"/>
</dbReference>
<dbReference type="InterPro" id="IPR036682">
    <property type="entry name" value="OS_D_A10/PebIII_sf"/>
</dbReference>
<dbReference type="PANTHER" id="PTHR11257:SF12">
    <property type="entry name" value="EJACULATORY BULB-SPECIFIC PROTEIN 3-RELATED"/>
    <property type="match status" value="1"/>
</dbReference>
<dbReference type="OMA" id="LLAYANC"/>
<protein>
    <recommendedName>
        <fullName evidence="4">Chemosensory protein</fullName>
    </recommendedName>
</protein>
<sequence>MKCVVSIFFLSALVVAFAAEKYTTKYDNIDLDVVLNNERLYKKYFQCLTNAGRCPPDGKELKASLPDALATNCAKCSKKQKEGSEKVINFIVEKKPKDFEKLEELYDPDGVYRKKNPKVKKHSKKEN</sequence>
<proteinExistence type="predicted"/>
<evidence type="ECO:0000256" key="1">
    <source>
        <dbReference type="SAM" id="SignalP"/>
    </source>
</evidence>
<keyword evidence="1" id="KW-0732">Signal</keyword>
<dbReference type="Gene3D" id="1.10.2080.10">
    <property type="entry name" value="Insect odorant-binding protein A10/Ejaculatory bulb-specific protein 3"/>
    <property type="match status" value="1"/>
</dbReference>
<reference evidence="2" key="1">
    <citation type="submission" date="2022-01" db="UniProtKB">
        <authorList>
            <consortium name="EnsemblMetazoa"/>
        </authorList>
    </citation>
    <scope>IDENTIFICATION</scope>
</reference>
<evidence type="ECO:0000313" key="3">
    <source>
        <dbReference type="Proteomes" id="UP000494040"/>
    </source>
</evidence>
<dbReference type="OrthoDB" id="6344725at2759"/>
<gene>
    <name evidence="2" type="primary">106668689</name>
</gene>
<dbReference type="AlphaFoldDB" id="A0A8I6TFU8"/>
<accession>A0A8I6TFU8</accession>
<name>A0A8I6TFU8_CIMLE</name>
<keyword evidence="3" id="KW-1185">Reference proteome</keyword>
<dbReference type="KEGG" id="clec:106668689"/>
<evidence type="ECO:0008006" key="4">
    <source>
        <dbReference type="Google" id="ProtNLM"/>
    </source>
</evidence>
<dbReference type="Pfam" id="PF03392">
    <property type="entry name" value="OS-D"/>
    <property type="match status" value="1"/>
</dbReference>
<evidence type="ECO:0000313" key="2">
    <source>
        <dbReference type="EnsemblMetazoa" id="XP_014253147.1"/>
    </source>
</evidence>
<organism evidence="2 3">
    <name type="scientific">Cimex lectularius</name>
    <name type="common">Bed bug</name>
    <name type="synonym">Acanthia lectularia</name>
    <dbReference type="NCBI Taxonomy" id="79782"/>
    <lineage>
        <taxon>Eukaryota</taxon>
        <taxon>Metazoa</taxon>
        <taxon>Ecdysozoa</taxon>
        <taxon>Arthropoda</taxon>
        <taxon>Hexapoda</taxon>
        <taxon>Insecta</taxon>
        <taxon>Pterygota</taxon>
        <taxon>Neoptera</taxon>
        <taxon>Paraneoptera</taxon>
        <taxon>Hemiptera</taxon>
        <taxon>Heteroptera</taxon>
        <taxon>Panheteroptera</taxon>
        <taxon>Cimicomorpha</taxon>
        <taxon>Cimicidae</taxon>
        <taxon>Cimex</taxon>
    </lineage>
</organism>
<feature type="signal peptide" evidence="1">
    <location>
        <begin position="1"/>
        <end position="18"/>
    </location>
</feature>
<dbReference type="PANTHER" id="PTHR11257">
    <property type="entry name" value="CHEMOSENSORY PROTEIN-RELATED"/>
    <property type="match status" value="1"/>
</dbReference>
<feature type="chain" id="PRO_5035204302" description="Chemosensory protein" evidence="1">
    <location>
        <begin position="19"/>
        <end position="127"/>
    </location>
</feature>
<dbReference type="Proteomes" id="UP000494040">
    <property type="component" value="Unassembled WGS sequence"/>
</dbReference>
<dbReference type="SUPFAM" id="SSF100910">
    <property type="entry name" value="Chemosensory protein Csp2"/>
    <property type="match status" value="1"/>
</dbReference>